<dbReference type="Proteomes" id="UP001595530">
    <property type="component" value="Unassembled WGS sequence"/>
</dbReference>
<dbReference type="Gene3D" id="3.50.70.10">
    <property type="match status" value="1"/>
</dbReference>
<dbReference type="InterPro" id="IPR036298">
    <property type="entry name" value="Chalcone_isomerase_sf"/>
</dbReference>
<name>A0ABV7F5I7_9BURK</name>
<dbReference type="InterPro" id="IPR016087">
    <property type="entry name" value="Chalcone_isomerase"/>
</dbReference>
<organism evidence="3 4">
    <name type="scientific">Undibacterium arcticum</name>
    <dbReference type="NCBI Taxonomy" id="1762892"/>
    <lineage>
        <taxon>Bacteria</taxon>
        <taxon>Pseudomonadati</taxon>
        <taxon>Pseudomonadota</taxon>
        <taxon>Betaproteobacteria</taxon>
        <taxon>Burkholderiales</taxon>
        <taxon>Oxalobacteraceae</taxon>
        <taxon>Undibacterium</taxon>
    </lineage>
</organism>
<reference evidence="4" key="1">
    <citation type="journal article" date="2019" name="Int. J. Syst. Evol. Microbiol.">
        <title>The Global Catalogue of Microorganisms (GCM) 10K type strain sequencing project: providing services to taxonomists for standard genome sequencing and annotation.</title>
        <authorList>
            <consortium name="The Broad Institute Genomics Platform"/>
            <consortium name="The Broad Institute Genome Sequencing Center for Infectious Disease"/>
            <person name="Wu L."/>
            <person name="Ma J."/>
        </authorList>
    </citation>
    <scope>NUCLEOTIDE SEQUENCE [LARGE SCALE GENOMIC DNA]</scope>
    <source>
        <strain evidence="4">KCTC 42986</strain>
    </source>
</reference>
<keyword evidence="4" id="KW-1185">Reference proteome</keyword>
<evidence type="ECO:0000313" key="4">
    <source>
        <dbReference type="Proteomes" id="UP001595530"/>
    </source>
</evidence>
<sequence length="206" mass="22407">MNCGNRIKSLLTVASVASALLVAATLVSALEVSGIKMEETARVANQELKLNGAGMRYKAIFKVYVGGLYLTERKTSAADALAAPGPKRITLVTMREISSDDLGRSFMEGLNKNSDRTEKTKIISQMQRLGEVFGSTPELKKGDVVTIDWLPGTGTLIAVNGKKITDAFPDLVFYNALLKIWLGDKPADGQLKRAMLGEKPEDFKRQ</sequence>
<keyword evidence="3" id="KW-0413">Isomerase</keyword>
<dbReference type="RefSeq" id="WP_390332603.1">
    <property type="nucleotide sequence ID" value="NZ_JBHRTP010000072.1"/>
</dbReference>
<feature type="domain" description="Chalcone isomerase" evidence="2">
    <location>
        <begin position="29"/>
        <end position="197"/>
    </location>
</feature>
<dbReference type="GO" id="GO:0016853">
    <property type="term" value="F:isomerase activity"/>
    <property type="evidence" value="ECO:0007669"/>
    <property type="project" value="UniProtKB-KW"/>
</dbReference>
<dbReference type="InterPro" id="IPR016088">
    <property type="entry name" value="Chalcone_isomerase_3-sand"/>
</dbReference>
<feature type="chain" id="PRO_5046516221" evidence="1">
    <location>
        <begin position="30"/>
        <end position="206"/>
    </location>
</feature>
<accession>A0ABV7F5I7</accession>
<evidence type="ECO:0000313" key="3">
    <source>
        <dbReference type="EMBL" id="MFC3110269.1"/>
    </source>
</evidence>
<feature type="signal peptide" evidence="1">
    <location>
        <begin position="1"/>
        <end position="29"/>
    </location>
</feature>
<dbReference type="SUPFAM" id="SSF54626">
    <property type="entry name" value="Chalcone isomerase"/>
    <property type="match status" value="1"/>
</dbReference>
<comment type="caution">
    <text evidence="3">The sequence shown here is derived from an EMBL/GenBank/DDBJ whole genome shotgun (WGS) entry which is preliminary data.</text>
</comment>
<protein>
    <submittedName>
        <fullName evidence="3">Chalcone isomerase family protein</fullName>
    </submittedName>
</protein>
<gene>
    <name evidence="3" type="ORF">ACFOFO_20275</name>
</gene>
<evidence type="ECO:0000256" key="1">
    <source>
        <dbReference type="SAM" id="SignalP"/>
    </source>
</evidence>
<dbReference type="Pfam" id="PF16036">
    <property type="entry name" value="Chalcone_3"/>
    <property type="match status" value="1"/>
</dbReference>
<evidence type="ECO:0000259" key="2">
    <source>
        <dbReference type="Pfam" id="PF16036"/>
    </source>
</evidence>
<keyword evidence="1" id="KW-0732">Signal</keyword>
<proteinExistence type="predicted"/>
<dbReference type="EMBL" id="JBHRTP010000072">
    <property type="protein sequence ID" value="MFC3110269.1"/>
    <property type="molecule type" value="Genomic_DNA"/>
</dbReference>